<gene>
    <name evidence="2" type="ORF">GTP81_12825</name>
</gene>
<proteinExistence type="predicted"/>
<dbReference type="SUPFAM" id="SSF53756">
    <property type="entry name" value="UDP-Glycosyltransferase/glycogen phosphorylase"/>
    <property type="match status" value="1"/>
</dbReference>
<dbReference type="EMBL" id="WWCV01000019">
    <property type="protein sequence ID" value="MYN17639.1"/>
    <property type="molecule type" value="Genomic_DNA"/>
</dbReference>
<dbReference type="Proteomes" id="UP000484875">
    <property type="component" value="Unassembled WGS sequence"/>
</dbReference>
<dbReference type="Gene3D" id="3.40.50.2000">
    <property type="entry name" value="Glycogen Phosphorylase B"/>
    <property type="match status" value="2"/>
</dbReference>
<dbReference type="Pfam" id="PF13439">
    <property type="entry name" value="Glyco_transf_4"/>
    <property type="match status" value="1"/>
</dbReference>
<keyword evidence="2" id="KW-0808">Transferase</keyword>
<comment type="caution">
    <text evidence="2">The sequence shown here is derived from an EMBL/GenBank/DDBJ whole genome shotgun (WGS) entry which is preliminary data.</text>
</comment>
<evidence type="ECO:0000313" key="2">
    <source>
        <dbReference type="EMBL" id="MYN17639.1"/>
    </source>
</evidence>
<dbReference type="NCBIfam" id="TIGR03088">
    <property type="entry name" value="stp2"/>
    <property type="match status" value="1"/>
</dbReference>
<protein>
    <submittedName>
        <fullName evidence="2">TIGR03088 family PEP-CTERM/XrtA system glycosyltransferase</fullName>
    </submittedName>
</protein>
<organism evidence="2 3">
    <name type="scientific">Duganella vulcania</name>
    <dbReference type="NCBI Taxonomy" id="2692166"/>
    <lineage>
        <taxon>Bacteria</taxon>
        <taxon>Pseudomonadati</taxon>
        <taxon>Pseudomonadota</taxon>
        <taxon>Betaproteobacteria</taxon>
        <taxon>Burkholderiales</taxon>
        <taxon>Oxalobacteraceae</taxon>
        <taxon>Telluria group</taxon>
        <taxon>Duganella</taxon>
    </lineage>
</organism>
<dbReference type="Pfam" id="PF13692">
    <property type="entry name" value="Glyco_trans_1_4"/>
    <property type="match status" value="1"/>
</dbReference>
<name>A0A845HJI8_9BURK</name>
<keyword evidence="3" id="KW-1185">Reference proteome</keyword>
<dbReference type="RefSeq" id="WP_161090242.1">
    <property type="nucleotide sequence ID" value="NZ_WWCV01000019.1"/>
</dbReference>
<evidence type="ECO:0000313" key="3">
    <source>
        <dbReference type="Proteomes" id="UP000484875"/>
    </source>
</evidence>
<dbReference type="InterPro" id="IPR028098">
    <property type="entry name" value="Glyco_trans_4-like_N"/>
</dbReference>
<evidence type="ECO:0000259" key="1">
    <source>
        <dbReference type="Pfam" id="PF13439"/>
    </source>
</evidence>
<dbReference type="GO" id="GO:0016757">
    <property type="term" value="F:glycosyltransferase activity"/>
    <property type="evidence" value="ECO:0007669"/>
    <property type="project" value="TreeGrafter"/>
</dbReference>
<dbReference type="PANTHER" id="PTHR12526">
    <property type="entry name" value="GLYCOSYLTRANSFERASE"/>
    <property type="match status" value="1"/>
</dbReference>
<reference evidence="2 3" key="1">
    <citation type="submission" date="2019-12" db="EMBL/GenBank/DDBJ databases">
        <title>Novel species isolated from a subtropical stream in China.</title>
        <authorList>
            <person name="Lu H."/>
        </authorList>
    </citation>
    <scope>NUCLEOTIDE SEQUENCE [LARGE SCALE GENOMIC DNA]</scope>
    <source>
        <strain evidence="2 3">FT107W</strain>
    </source>
</reference>
<accession>A0A845HJI8</accession>
<dbReference type="AlphaFoldDB" id="A0A845HJI8"/>
<dbReference type="PANTHER" id="PTHR12526:SF636">
    <property type="entry name" value="BLL3647 PROTEIN"/>
    <property type="match status" value="1"/>
</dbReference>
<dbReference type="InterPro" id="IPR017522">
    <property type="entry name" value="Sugar_tfrase_PEP-CTERM_Stp2"/>
</dbReference>
<feature type="domain" description="Glycosyltransferase subfamily 4-like N-terminal" evidence="1">
    <location>
        <begin position="22"/>
        <end position="179"/>
    </location>
</feature>
<sequence>MSPDNEPPATPLIVHLIHRLDVGGLENGLINLINHLPPDRYRHAIVCLRDYSDYHLRIQRPGVEIISINKREGKDWAHYLRLFQTLKRLRPLMIHTRNLSGIEGQLLAAVAGVRLRVHGEHGRDINDLHGLSRKYRLLRKLLRPLIGHFIAVSKDLETWLIGTIGARPQRVTHICNGVDSLQFHPRLGPPAAIGPDGFLCEDAFVIGSVGRMAEVKDHLTLAQAFILLIAEHALPRDRLRLLIAGDGPCRQACLDLLRQAGMDELAWLPGNRDDIPQLMRAMDVFVQPSLAEGMSNTILEAMATGLPVVATAVGGNPDLVRGGWTGTLVPPSSPAVLADALNDYYQLPALAVSHGQRGRRRVLAEYSLNAMADAYLAVYDALAAPTRPMKG</sequence>